<dbReference type="RefSeq" id="WP_007276420.1">
    <property type="nucleotide sequence ID" value="NZ_AOLM01000028.1"/>
</dbReference>
<gene>
    <name evidence="2" type="ORF">C441_18647</name>
</gene>
<dbReference type="PATRIC" id="fig|662480.6.peg.3708"/>
<dbReference type="AlphaFoldDB" id="M0HVX0"/>
<dbReference type="SUPFAM" id="SSF54506">
    <property type="entry name" value="Diaminopimelate epimerase-like"/>
    <property type="match status" value="1"/>
</dbReference>
<comment type="similarity">
    <text evidence="1">Belongs to the proline racemase family.</text>
</comment>
<dbReference type="SFLD" id="SFLDS00028">
    <property type="entry name" value="Proline_Racemase"/>
    <property type="match status" value="1"/>
</dbReference>
<accession>M0HVX0</accession>
<dbReference type="InterPro" id="IPR008794">
    <property type="entry name" value="Pro_racemase_fam"/>
</dbReference>
<dbReference type="Proteomes" id="UP000011508">
    <property type="component" value="Unassembled WGS sequence"/>
</dbReference>
<evidence type="ECO:0000313" key="3">
    <source>
        <dbReference type="Proteomes" id="UP000011508"/>
    </source>
</evidence>
<evidence type="ECO:0000256" key="1">
    <source>
        <dbReference type="ARBA" id="ARBA00007529"/>
    </source>
</evidence>
<dbReference type="EMBL" id="AOLM01000028">
    <property type="protein sequence ID" value="ELZ88760.1"/>
    <property type="molecule type" value="Genomic_DNA"/>
</dbReference>
<sequence>MNSDSDAGSETDADAEFVRARDDLAFDELTTDASFTTIDTHTEGEPTRIVVGGIDRSAVTGDSVRERRDSFAETHDWVRDLLMREPRGHDDMFGAVVVESTRPDADVGVFFMDSRGYLDMCGHGTIGVVSALLELGRLDRRETVRVETPAGLVEATPEYAPDGGVERVTIQNVRSFVYDEVTVPVSFLDLPLRVDVVYAGNFFALVDSDQLDRPVEPQHAATFVDWGLEIRDAVNERLDIVHPLTGEEGSVSITEIYGTPDEVDRSIVVFGEGQVDRSPCGTGTCAKMALLHDAGALDIGESYLHESIVGTRFEGRLVAADERDGVTLTTPLITGSARITGKHTFVKDAKDSLSGFSISAE</sequence>
<evidence type="ECO:0000313" key="2">
    <source>
        <dbReference type="EMBL" id="ELZ88760.1"/>
    </source>
</evidence>
<name>M0HVX0_9EURY</name>
<dbReference type="GO" id="GO:0047580">
    <property type="term" value="F:4-hydroxyproline epimerase activity"/>
    <property type="evidence" value="ECO:0007669"/>
    <property type="project" value="TreeGrafter"/>
</dbReference>
<keyword evidence="3" id="KW-1185">Reference proteome</keyword>
<reference evidence="2 3" key="1">
    <citation type="journal article" date="2014" name="PLoS Genet.">
        <title>Phylogenetically driven sequencing of extremely halophilic archaea reveals strategies for static and dynamic osmo-response.</title>
        <authorList>
            <person name="Becker E.A."/>
            <person name="Seitzer P.M."/>
            <person name="Tritt A."/>
            <person name="Larsen D."/>
            <person name="Krusor M."/>
            <person name="Yao A.I."/>
            <person name="Wu D."/>
            <person name="Madern D."/>
            <person name="Eisen J.A."/>
            <person name="Darling A.E."/>
            <person name="Facciotti M.T."/>
        </authorList>
    </citation>
    <scope>NUCLEOTIDE SEQUENCE [LARGE SCALE GENOMIC DNA]</scope>
    <source>
        <strain evidence="2 3">ATCC BAA-897</strain>
    </source>
</reference>
<protein>
    <submittedName>
        <fullName evidence="2">Proline racemase</fullName>
    </submittedName>
</protein>
<dbReference type="PANTHER" id="PTHR33442">
    <property type="entry name" value="TRANS-3-HYDROXY-L-PROLINE DEHYDRATASE"/>
    <property type="match status" value="1"/>
</dbReference>
<proteinExistence type="inferred from homology"/>
<dbReference type="OrthoDB" id="166758at2157"/>
<dbReference type="Pfam" id="PF05544">
    <property type="entry name" value="Pro_racemase"/>
    <property type="match status" value="1"/>
</dbReference>
<organism evidence="2 3">
    <name type="scientific">Haloferax sulfurifontis ATCC BAA-897</name>
    <dbReference type="NCBI Taxonomy" id="662480"/>
    <lineage>
        <taxon>Archaea</taxon>
        <taxon>Methanobacteriati</taxon>
        <taxon>Methanobacteriota</taxon>
        <taxon>Stenosarchaea group</taxon>
        <taxon>Halobacteria</taxon>
        <taxon>Halobacteriales</taxon>
        <taxon>Haloferacaceae</taxon>
        <taxon>Haloferax</taxon>
    </lineage>
</organism>
<dbReference type="PANTHER" id="PTHR33442:SF5">
    <property type="entry name" value="BIFUNCTIONAL TRANS-3-HYDROXY-L-PROLINE DEHYDRATASE_2-EPIMERASE"/>
    <property type="match status" value="1"/>
</dbReference>
<dbReference type="FunFam" id="3.10.310.10:FF:000003">
    <property type="entry name" value="Proline racemase"/>
    <property type="match status" value="1"/>
</dbReference>
<dbReference type="PIRSF" id="PIRSF029792">
    <property type="entry name" value="Pro_racemase"/>
    <property type="match status" value="1"/>
</dbReference>
<dbReference type="Gene3D" id="3.10.310.10">
    <property type="entry name" value="Diaminopimelate Epimerase, Chain A, domain 1"/>
    <property type="match status" value="2"/>
</dbReference>
<comment type="caution">
    <text evidence="2">The sequence shown here is derived from an EMBL/GenBank/DDBJ whole genome shotgun (WGS) entry which is preliminary data.</text>
</comment>